<keyword evidence="8" id="KW-1185">Reference proteome</keyword>
<keyword evidence="2 5" id="KW-0732">Signal</keyword>
<keyword evidence="3" id="KW-0472">Membrane</keyword>
<protein>
    <recommendedName>
        <fullName evidence="6">Ig-like domain-containing protein</fullName>
    </recommendedName>
</protein>
<dbReference type="Proteomes" id="UP001497482">
    <property type="component" value="Chromosome 19"/>
</dbReference>
<dbReference type="PANTHER" id="PTHR12080">
    <property type="entry name" value="SIGNALING LYMPHOCYTIC ACTIVATION MOLECULE"/>
    <property type="match status" value="1"/>
</dbReference>
<dbReference type="InterPro" id="IPR013783">
    <property type="entry name" value="Ig-like_fold"/>
</dbReference>
<evidence type="ECO:0000259" key="6">
    <source>
        <dbReference type="PROSITE" id="PS50835"/>
    </source>
</evidence>
<evidence type="ECO:0000256" key="2">
    <source>
        <dbReference type="ARBA" id="ARBA00022729"/>
    </source>
</evidence>
<sequence length="217" mass="24029">MHLLLLPALLLRVAADNRPPLSAYAGDSVTLLSGADPLWNLSAITWSIWPNTTWIAKYDDKRTNTNLFYKYRGRLQLNEVTGDLTITNVSSADEMKYTVDFFNTERKNKVNTIQLRIKQRLNQPLIRKAVAAAGDICLLALNCSSSDPGVSLSWESDPHLRTLGHDGDTLMAVLNKTHTGLNFTCVSRKNSDNSTSTISITCEVLSSHRASSSYLLS</sequence>
<evidence type="ECO:0000256" key="3">
    <source>
        <dbReference type="ARBA" id="ARBA00023136"/>
    </source>
</evidence>
<proteinExistence type="predicted"/>
<dbReference type="EMBL" id="OZ035841">
    <property type="protein sequence ID" value="CAL1590276.1"/>
    <property type="molecule type" value="Genomic_DNA"/>
</dbReference>
<dbReference type="PANTHER" id="PTHR12080:SF59">
    <property type="entry name" value="HEPATIC AND GLIAL CELL ADHESION MOLECULE"/>
    <property type="match status" value="1"/>
</dbReference>
<feature type="domain" description="Ig-like" evidence="6">
    <location>
        <begin position="124"/>
        <end position="201"/>
    </location>
</feature>
<dbReference type="GO" id="GO:0005911">
    <property type="term" value="C:cell-cell junction"/>
    <property type="evidence" value="ECO:0007669"/>
    <property type="project" value="TreeGrafter"/>
</dbReference>
<gene>
    <name evidence="7" type="ORF">KC01_LOCUS19804</name>
</gene>
<dbReference type="Gene3D" id="2.60.40.10">
    <property type="entry name" value="Immunoglobulins"/>
    <property type="match status" value="1"/>
</dbReference>
<keyword evidence="4" id="KW-0325">Glycoprotein</keyword>
<evidence type="ECO:0000256" key="5">
    <source>
        <dbReference type="SAM" id="SignalP"/>
    </source>
</evidence>
<accession>A0AAV2KPY5</accession>
<dbReference type="InterPro" id="IPR036179">
    <property type="entry name" value="Ig-like_dom_sf"/>
</dbReference>
<dbReference type="InterPro" id="IPR015631">
    <property type="entry name" value="CD2/SLAM_rcpt"/>
</dbReference>
<evidence type="ECO:0000313" key="7">
    <source>
        <dbReference type="EMBL" id="CAL1590276.1"/>
    </source>
</evidence>
<organism evidence="7 8">
    <name type="scientific">Knipowitschia caucasica</name>
    <name type="common">Caucasian dwarf goby</name>
    <name type="synonym">Pomatoschistus caucasicus</name>
    <dbReference type="NCBI Taxonomy" id="637954"/>
    <lineage>
        <taxon>Eukaryota</taxon>
        <taxon>Metazoa</taxon>
        <taxon>Chordata</taxon>
        <taxon>Craniata</taxon>
        <taxon>Vertebrata</taxon>
        <taxon>Euteleostomi</taxon>
        <taxon>Actinopterygii</taxon>
        <taxon>Neopterygii</taxon>
        <taxon>Teleostei</taxon>
        <taxon>Neoteleostei</taxon>
        <taxon>Acanthomorphata</taxon>
        <taxon>Gobiaria</taxon>
        <taxon>Gobiiformes</taxon>
        <taxon>Gobioidei</taxon>
        <taxon>Gobiidae</taxon>
        <taxon>Gobiinae</taxon>
        <taxon>Knipowitschia</taxon>
    </lineage>
</organism>
<comment type="subcellular location">
    <subcellularLocation>
        <location evidence="1">Membrane</location>
    </subcellularLocation>
</comment>
<name>A0AAV2KPY5_KNICA</name>
<dbReference type="SUPFAM" id="SSF48726">
    <property type="entry name" value="Immunoglobulin"/>
    <property type="match status" value="1"/>
</dbReference>
<reference evidence="7 8" key="1">
    <citation type="submission" date="2024-04" db="EMBL/GenBank/DDBJ databases">
        <authorList>
            <person name="Waldvogel A.-M."/>
            <person name="Schoenle A."/>
        </authorList>
    </citation>
    <scope>NUCLEOTIDE SEQUENCE [LARGE SCALE GENOMIC DNA]</scope>
</reference>
<evidence type="ECO:0000313" key="8">
    <source>
        <dbReference type="Proteomes" id="UP001497482"/>
    </source>
</evidence>
<feature type="chain" id="PRO_5043461041" description="Ig-like domain-containing protein" evidence="5">
    <location>
        <begin position="16"/>
        <end position="217"/>
    </location>
</feature>
<evidence type="ECO:0000256" key="1">
    <source>
        <dbReference type="ARBA" id="ARBA00004370"/>
    </source>
</evidence>
<dbReference type="PROSITE" id="PS50835">
    <property type="entry name" value="IG_LIKE"/>
    <property type="match status" value="1"/>
</dbReference>
<dbReference type="GO" id="GO:0016020">
    <property type="term" value="C:membrane"/>
    <property type="evidence" value="ECO:0007669"/>
    <property type="project" value="UniProtKB-SubCell"/>
</dbReference>
<evidence type="ECO:0000256" key="4">
    <source>
        <dbReference type="ARBA" id="ARBA00023180"/>
    </source>
</evidence>
<dbReference type="AlphaFoldDB" id="A0AAV2KPY5"/>
<feature type="signal peptide" evidence="5">
    <location>
        <begin position="1"/>
        <end position="15"/>
    </location>
</feature>
<dbReference type="InterPro" id="IPR007110">
    <property type="entry name" value="Ig-like_dom"/>
</dbReference>